<dbReference type="EMBL" id="JARKIK010000020">
    <property type="protein sequence ID" value="KAK8745240.1"/>
    <property type="molecule type" value="Genomic_DNA"/>
</dbReference>
<evidence type="ECO:0000313" key="2">
    <source>
        <dbReference type="Proteomes" id="UP001445076"/>
    </source>
</evidence>
<comment type="caution">
    <text evidence="1">The sequence shown here is derived from an EMBL/GenBank/DDBJ whole genome shotgun (WGS) entry which is preliminary data.</text>
</comment>
<accession>A0AAW0Y026</accession>
<protein>
    <submittedName>
        <fullName evidence="1">Uncharacterized protein</fullName>
    </submittedName>
</protein>
<organism evidence="1 2">
    <name type="scientific">Cherax quadricarinatus</name>
    <name type="common">Australian red claw crayfish</name>
    <dbReference type="NCBI Taxonomy" id="27406"/>
    <lineage>
        <taxon>Eukaryota</taxon>
        <taxon>Metazoa</taxon>
        <taxon>Ecdysozoa</taxon>
        <taxon>Arthropoda</taxon>
        <taxon>Crustacea</taxon>
        <taxon>Multicrustacea</taxon>
        <taxon>Malacostraca</taxon>
        <taxon>Eumalacostraca</taxon>
        <taxon>Eucarida</taxon>
        <taxon>Decapoda</taxon>
        <taxon>Pleocyemata</taxon>
        <taxon>Astacidea</taxon>
        <taxon>Parastacoidea</taxon>
        <taxon>Parastacidae</taxon>
        <taxon>Cherax</taxon>
    </lineage>
</organism>
<name>A0AAW0Y026_CHEQU</name>
<dbReference type="AlphaFoldDB" id="A0AAW0Y026"/>
<evidence type="ECO:0000313" key="1">
    <source>
        <dbReference type="EMBL" id="KAK8745240.1"/>
    </source>
</evidence>
<sequence length="109" mass="12306">VYCPVPYVVTWCRLDLWHGAWGSRRGNRTEGSTWLRGCQVVLCLPTHHATRSRHHATLPSSSIPAYTPSRSLSVAGVSDRDLIRPLPPNAHGTLPERRLQRLRVRFTGE</sequence>
<dbReference type="Proteomes" id="UP001445076">
    <property type="component" value="Unassembled WGS sequence"/>
</dbReference>
<reference evidence="1 2" key="1">
    <citation type="journal article" date="2024" name="BMC Genomics">
        <title>Genome assembly of redclaw crayfish (Cherax quadricarinatus) provides insights into its immune adaptation and hypoxia tolerance.</title>
        <authorList>
            <person name="Liu Z."/>
            <person name="Zheng J."/>
            <person name="Li H."/>
            <person name="Fang K."/>
            <person name="Wang S."/>
            <person name="He J."/>
            <person name="Zhou D."/>
            <person name="Weng S."/>
            <person name="Chi M."/>
            <person name="Gu Z."/>
            <person name="He J."/>
            <person name="Li F."/>
            <person name="Wang M."/>
        </authorList>
    </citation>
    <scope>NUCLEOTIDE SEQUENCE [LARGE SCALE GENOMIC DNA]</scope>
    <source>
        <strain evidence="1">ZL_2023a</strain>
    </source>
</reference>
<gene>
    <name evidence="1" type="ORF">OTU49_000531</name>
</gene>
<keyword evidence="2" id="KW-1185">Reference proteome</keyword>
<feature type="non-terminal residue" evidence="1">
    <location>
        <position position="1"/>
    </location>
</feature>
<proteinExistence type="predicted"/>